<accession>A0A0A9B2W8</accession>
<organism evidence="1">
    <name type="scientific">Arundo donax</name>
    <name type="common">Giant reed</name>
    <name type="synonym">Donax arundinaceus</name>
    <dbReference type="NCBI Taxonomy" id="35708"/>
    <lineage>
        <taxon>Eukaryota</taxon>
        <taxon>Viridiplantae</taxon>
        <taxon>Streptophyta</taxon>
        <taxon>Embryophyta</taxon>
        <taxon>Tracheophyta</taxon>
        <taxon>Spermatophyta</taxon>
        <taxon>Magnoliopsida</taxon>
        <taxon>Liliopsida</taxon>
        <taxon>Poales</taxon>
        <taxon>Poaceae</taxon>
        <taxon>PACMAD clade</taxon>
        <taxon>Arundinoideae</taxon>
        <taxon>Arundineae</taxon>
        <taxon>Arundo</taxon>
    </lineage>
</organism>
<reference evidence="1" key="2">
    <citation type="journal article" date="2015" name="Data Brief">
        <title>Shoot transcriptome of the giant reed, Arundo donax.</title>
        <authorList>
            <person name="Barrero R.A."/>
            <person name="Guerrero F.D."/>
            <person name="Moolhuijzen P."/>
            <person name="Goolsby J.A."/>
            <person name="Tidwell J."/>
            <person name="Bellgard S.E."/>
            <person name="Bellgard M.I."/>
        </authorList>
    </citation>
    <scope>NUCLEOTIDE SEQUENCE</scope>
    <source>
        <tissue evidence="1">Shoot tissue taken approximately 20 cm above the soil surface</tissue>
    </source>
</reference>
<proteinExistence type="predicted"/>
<dbReference type="AlphaFoldDB" id="A0A0A9B2W8"/>
<name>A0A0A9B2W8_ARUDO</name>
<reference evidence="1" key="1">
    <citation type="submission" date="2014-09" db="EMBL/GenBank/DDBJ databases">
        <authorList>
            <person name="Magalhaes I.L.F."/>
            <person name="Oliveira U."/>
            <person name="Santos F.R."/>
            <person name="Vidigal T.H.D.A."/>
            <person name="Brescovit A.D."/>
            <person name="Santos A.J."/>
        </authorList>
    </citation>
    <scope>NUCLEOTIDE SEQUENCE</scope>
    <source>
        <tissue evidence="1">Shoot tissue taken approximately 20 cm above the soil surface</tissue>
    </source>
</reference>
<dbReference type="EMBL" id="GBRH01242380">
    <property type="protein sequence ID" value="JAD55515.1"/>
    <property type="molecule type" value="Transcribed_RNA"/>
</dbReference>
<evidence type="ECO:0000313" key="1">
    <source>
        <dbReference type="EMBL" id="JAD55515.1"/>
    </source>
</evidence>
<sequence>MMISTSINHDDKHKYHLANKPLMLEKIDYEGHSTTNIRGLILCLLASWVKRYQVRSIDCGNLWSTTSTEQMILISSVVQILEPHIFFGKI</sequence>
<protein>
    <submittedName>
        <fullName evidence="1">Uncharacterized protein</fullName>
    </submittedName>
</protein>